<dbReference type="VEuPathDB" id="TrichDB:TRFO_12358"/>
<dbReference type="RefSeq" id="XP_068370540.1">
    <property type="nucleotide sequence ID" value="XM_068496586.1"/>
</dbReference>
<evidence type="ECO:0000313" key="3">
    <source>
        <dbReference type="Proteomes" id="UP000179807"/>
    </source>
</evidence>
<comment type="caution">
    <text evidence="2">The sequence shown here is derived from an EMBL/GenBank/DDBJ whole genome shotgun (WGS) entry which is preliminary data.</text>
</comment>
<protein>
    <submittedName>
        <fullName evidence="2">Uncharacterized protein</fullName>
    </submittedName>
</protein>
<organism evidence="2 3">
    <name type="scientific">Tritrichomonas foetus</name>
    <dbReference type="NCBI Taxonomy" id="1144522"/>
    <lineage>
        <taxon>Eukaryota</taxon>
        <taxon>Metamonada</taxon>
        <taxon>Parabasalia</taxon>
        <taxon>Tritrichomonadida</taxon>
        <taxon>Tritrichomonadidae</taxon>
        <taxon>Tritrichomonas</taxon>
    </lineage>
</organism>
<dbReference type="EMBL" id="MLAK01000003">
    <property type="protein sequence ID" value="OHT17404.1"/>
    <property type="molecule type" value="Genomic_DNA"/>
</dbReference>
<accession>A0A1J4L5W3</accession>
<dbReference type="Proteomes" id="UP000179807">
    <property type="component" value="Unassembled WGS sequence"/>
</dbReference>
<feature type="region of interest" description="Disordered" evidence="1">
    <location>
        <begin position="1"/>
        <end position="54"/>
    </location>
</feature>
<dbReference type="GeneID" id="94831290"/>
<keyword evidence="3" id="KW-1185">Reference proteome</keyword>
<gene>
    <name evidence="2" type="ORF">TRFO_12358</name>
</gene>
<reference evidence="2" key="1">
    <citation type="submission" date="2016-10" db="EMBL/GenBank/DDBJ databases">
        <authorList>
            <person name="Benchimol M."/>
            <person name="Almeida L.G."/>
            <person name="Vasconcelos A.T."/>
            <person name="Perreira-Neves A."/>
            <person name="Rosa I.A."/>
            <person name="Tasca T."/>
            <person name="Bogo M.R."/>
            <person name="de Souza W."/>
        </authorList>
    </citation>
    <scope>NUCLEOTIDE SEQUENCE [LARGE SCALE GENOMIC DNA]</scope>
    <source>
        <strain evidence="2">K</strain>
    </source>
</reference>
<proteinExistence type="predicted"/>
<evidence type="ECO:0000256" key="1">
    <source>
        <dbReference type="SAM" id="MobiDB-lite"/>
    </source>
</evidence>
<feature type="compositionally biased region" description="Polar residues" evidence="1">
    <location>
        <begin position="1"/>
        <end position="15"/>
    </location>
</feature>
<name>A0A1J4L5W3_9EUKA</name>
<dbReference type="AlphaFoldDB" id="A0A1J4L5W3"/>
<evidence type="ECO:0000313" key="2">
    <source>
        <dbReference type="EMBL" id="OHT17404.1"/>
    </source>
</evidence>
<sequence length="86" mass="9013">MGSTHQNDDQQSSFHQPELGGFGASPLFGYQKQDQIVTPNAPPQQAPPQSGSNCSGNCGACVWSFLCKNASKKLATLGSSFVPKLG</sequence>